<dbReference type="Proteomes" id="UP000275846">
    <property type="component" value="Unassembled WGS sequence"/>
</dbReference>
<protein>
    <submittedName>
        <fullName evidence="4">RUN domain-containing protein</fullName>
    </submittedName>
</protein>
<dbReference type="InterPro" id="IPR011993">
    <property type="entry name" value="PH-like_dom_sf"/>
</dbReference>
<feature type="domain" description="RUN" evidence="1">
    <location>
        <begin position="27"/>
        <end position="165"/>
    </location>
</feature>
<dbReference type="PANTHER" id="PTHR46753:SF3">
    <property type="entry name" value="PDZ DOMAIN-CONTAINING PROTEIN"/>
    <property type="match status" value="1"/>
</dbReference>
<dbReference type="EMBL" id="UYSU01032594">
    <property type="protein sequence ID" value="VDL89999.1"/>
    <property type="molecule type" value="Genomic_DNA"/>
</dbReference>
<sequence>MPLSDQRLKDLKACILAFHQNPSQPIDDRHPILINFFSTLERIFRYGLKTGTSRVGLTKWHLWNWIEKLPSYTSDSGLCIPYLLLKAIDEVSALYSGKDRLFLRTLVQRKLLESFLQLLRDNPVFVLRHYEADHCLFTDEILSEILRSLFAELARLELHLDLDNADFLDETWELSVMKELQFVPCSFIQTCPLSRRLGLGVQICGKHFVVTDIKPYSFVLDEDSIELGDVISEFLGRPLHGTSLDLKQLHVQNGLRPITMKIVKLRLPSGLLYQPLVAVLSKSNLEKLVIRAKSPSAVTFSTSVSFSYVCAHKCDLFLSAQGELDFSVFRVAPQEGDMQHERLTAGEDALPMLRHTYPQVSAVGRRRDKPRYVGYIAGEKTCTQVQNFTCFVFLCIDEEEAGSFISTVSQGFERTHWTT</sequence>
<evidence type="ECO:0000313" key="3">
    <source>
        <dbReference type="Proteomes" id="UP000275846"/>
    </source>
</evidence>
<reference evidence="4" key="1">
    <citation type="submission" date="2016-06" db="UniProtKB">
        <authorList>
            <consortium name="WormBaseParasite"/>
        </authorList>
    </citation>
    <scope>IDENTIFICATION</scope>
</reference>
<dbReference type="Gene3D" id="1.20.58.900">
    <property type="match status" value="1"/>
</dbReference>
<proteinExistence type="predicted"/>
<dbReference type="PANTHER" id="PTHR46753">
    <property type="entry name" value="FYVE AND COILED-COIL DOMAIN-CONTAINING PROTEIN 1"/>
    <property type="match status" value="1"/>
</dbReference>
<dbReference type="Gene3D" id="2.30.29.30">
    <property type="entry name" value="Pleckstrin-homology domain (PH domain)/Phosphotyrosine-binding domain (PTB)"/>
    <property type="match status" value="1"/>
</dbReference>
<dbReference type="AlphaFoldDB" id="A0A183SHB6"/>
<dbReference type="InterPro" id="IPR004012">
    <property type="entry name" value="Run_dom"/>
</dbReference>
<accession>A0A183SHB6</accession>
<dbReference type="STRING" id="70667.A0A183SHB6"/>
<dbReference type="InterPro" id="IPR037213">
    <property type="entry name" value="Run_dom_sf"/>
</dbReference>
<keyword evidence="3" id="KW-1185">Reference proteome</keyword>
<dbReference type="OrthoDB" id="9044749at2759"/>
<dbReference type="SUPFAM" id="SSF50729">
    <property type="entry name" value="PH domain-like"/>
    <property type="match status" value="1"/>
</dbReference>
<dbReference type="WBParaSite" id="SSLN_0000372601-mRNA-1">
    <property type="protein sequence ID" value="SSLN_0000372601-mRNA-1"/>
    <property type="gene ID" value="SSLN_0000372601"/>
</dbReference>
<evidence type="ECO:0000313" key="4">
    <source>
        <dbReference type="WBParaSite" id="SSLN_0000372601-mRNA-1"/>
    </source>
</evidence>
<evidence type="ECO:0000313" key="2">
    <source>
        <dbReference type="EMBL" id="VDL89999.1"/>
    </source>
</evidence>
<reference evidence="2 3" key="2">
    <citation type="submission" date="2018-11" db="EMBL/GenBank/DDBJ databases">
        <authorList>
            <consortium name="Pathogen Informatics"/>
        </authorList>
    </citation>
    <scope>NUCLEOTIDE SEQUENCE [LARGE SCALE GENOMIC DNA]</scope>
    <source>
        <strain evidence="2 3">NST_G2</strain>
    </source>
</reference>
<dbReference type="SUPFAM" id="SSF140741">
    <property type="entry name" value="RUN domain-like"/>
    <property type="match status" value="1"/>
</dbReference>
<dbReference type="Pfam" id="PF02759">
    <property type="entry name" value="RUN"/>
    <property type="match status" value="1"/>
</dbReference>
<evidence type="ECO:0000259" key="1">
    <source>
        <dbReference type="PROSITE" id="PS50826"/>
    </source>
</evidence>
<organism evidence="4">
    <name type="scientific">Schistocephalus solidus</name>
    <name type="common">Tapeworm</name>
    <dbReference type="NCBI Taxonomy" id="70667"/>
    <lineage>
        <taxon>Eukaryota</taxon>
        <taxon>Metazoa</taxon>
        <taxon>Spiralia</taxon>
        <taxon>Lophotrochozoa</taxon>
        <taxon>Platyhelminthes</taxon>
        <taxon>Cestoda</taxon>
        <taxon>Eucestoda</taxon>
        <taxon>Diphyllobothriidea</taxon>
        <taxon>Diphyllobothriidae</taxon>
        <taxon>Schistocephalus</taxon>
    </lineage>
</organism>
<name>A0A183SHB6_SCHSO</name>
<dbReference type="PROSITE" id="PS50826">
    <property type="entry name" value="RUN"/>
    <property type="match status" value="1"/>
</dbReference>
<gene>
    <name evidence="2" type="ORF">SSLN_LOCUS3614</name>
</gene>